<gene>
    <name evidence="3" type="ORF">AMPC_18940</name>
</gene>
<evidence type="ECO:0000313" key="4">
    <source>
        <dbReference type="Proteomes" id="UP001162734"/>
    </source>
</evidence>
<dbReference type="EMBL" id="AP025592">
    <property type="protein sequence ID" value="BDG08781.1"/>
    <property type="molecule type" value="Genomic_DNA"/>
</dbReference>
<dbReference type="RefSeq" id="WP_248346005.1">
    <property type="nucleotide sequence ID" value="NZ_AP025592.1"/>
</dbReference>
<proteinExistence type="predicted"/>
<accession>A0ABM7XAA3</accession>
<organism evidence="3 4">
    <name type="scientific">Anaeromyxobacter paludicola</name>
    <dbReference type="NCBI Taxonomy" id="2918171"/>
    <lineage>
        <taxon>Bacteria</taxon>
        <taxon>Pseudomonadati</taxon>
        <taxon>Myxococcota</taxon>
        <taxon>Myxococcia</taxon>
        <taxon>Myxococcales</taxon>
        <taxon>Cystobacterineae</taxon>
        <taxon>Anaeromyxobacteraceae</taxon>
        <taxon>Anaeromyxobacter</taxon>
    </lineage>
</organism>
<evidence type="ECO:0000313" key="3">
    <source>
        <dbReference type="EMBL" id="BDG08781.1"/>
    </source>
</evidence>
<feature type="chain" id="PRO_5047356213" description="Lipoprotein" evidence="2">
    <location>
        <begin position="25"/>
        <end position="410"/>
    </location>
</feature>
<feature type="compositionally biased region" description="Basic and acidic residues" evidence="1">
    <location>
        <begin position="398"/>
        <end position="410"/>
    </location>
</feature>
<name>A0ABM7XAA3_9BACT</name>
<sequence>MHAHRPFRRTVLACAAALAGCATAGASRAPLGGPSLSPAAEVGAAPAGAPALAVERRGPKAYLALCAGAPRRDLAVRLWDGSALAPLGAPLSGAGSCAGAALRLDQSGAPVVAVEEQDAAGGARVRVLRWDGRAWQPLGAELNQEPQERAEAPALALGPDGALWAAWQESRGDAVLVLVARHDGTAWRQVGHAVNGSPSPAGSGAPAIVIEPRGRPVVAWQEAGELAVRVARHDGDEWRDLGPLHERGATGRAPTLALDPAGHVLAAFVLERGDERTVPVLRWDGRGWGDVGEPLPAGRTSPAVTRPAIGIDRWGIPAVVVPRGGPSPALLLARWGGDGWGAPEARLDVEGGVSPALGVTGDGNLVAAWQEQPEDPARSRVLWRRGPPPSAAPAAASERPEPAEAGDEGR</sequence>
<evidence type="ECO:0008006" key="5">
    <source>
        <dbReference type="Google" id="ProtNLM"/>
    </source>
</evidence>
<dbReference type="PROSITE" id="PS51257">
    <property type="entry name" value="PROKAR_LIPOPROTEIN"/>
    <property type="match status" value="1"/>
</dbReference>
<dbReference type="SUPFAM" id="SSF89372">
    <property type="entry name" value="Fucose-specific lectin"/>
    <property type="match status" value="1"/>
</dbReference>
<dbReference type="PROSITE" id="PS51318">
    <property type="entry name" value="TAT"/>
    <property type="match status" value="1"/>
</dbReference>
<protein>
    <recommendedName>
        <fullName evidence="5">Lipoprotein</fullName>
    </recommendedName>
</protein>
<reference evidence="4" key="1">
    <citation type="journal article" date="2022" name="Int. J. Syst. Evol. Microbiol.">
        <title>Anaeromyxobacter oryzae sp. nov., Anaeromyxobacter diazotrophicus sp. nov. and Anaeromyxobacter paludicola sp. nov., isolated from paddy soils.</title>
        <authorList>
            <person name="Itoh H."/>
            <person name="Xu Z."/>
            <person name="Mise K."/>
            <person name="Masuda Y."/>
            <person name="Ushijima N."/>
            <person name="Hayakawa C."/>
            <person name="Shiratori Y."/>
            <person name="Senoo K."/>
        </authorList>
    </citation>
    <scope>NUCLEOTIDE SEQUENCE [LARGE SCALE GENOMIC DNA]</scope>
    <source>
        <strain evidence="4">Red630</strain>
    </source>
</reference>
<feature type="region of interest" description="Disordered" evidence="1">
    <location>
        <begin position="371"/>
        <end position="410"/>
    </location>
</feature>
<dbReference type="Proteomes" id="UP001162734">
    <property type="component" value="Chromosome"/>
</dbReference>
<keyword evidence="4" id="KW-1185">Reference proteome</keyword>
<evidence type="ECO:0000256" key="2">
    <source>
        <dbReference type="SAM" id="SignalP"/>
    </source>
</evidence>
<keyword evidence="2" id="KW-0732">Signal</keyword>
<evidence type="ECO:0000256" key="1">
    <source>
        <dbReference type="SAM" id="MobiDB-lite"/>
    </source>
</evidence>
<feature type="signal peptide" evidence="2">
    <location>
        <begin position="1"/>
        <end position="24"/>
    </location>
</feature>
<dbReference type="InterPro" id="IPR006311">
    <property type="entry name" value="TAT_signal"/>
</dbReference>